<name>A0ABT2GNJ7_9MICO</name>
<dbReference type="InterPro" id="IPR036388">
    <property type="entry name" value="WH-like_DNA-bd_sf"/>
</dbReference>
<protein>
    <submittedName>
        <fullName evidence="4">AAA family ATPase</fullName>
    </submittedName>
</protein>
<organism evidence="4 5">
    <name type="scientific">Herbiconiux aconitum</name>
    <dbReference type="NCBI Taxonomy" id="2970913"/>
    <lineage>
        <taxon>Bacteria</taxon>
        <taxon>Bacillati</taxon>
        <taxon>Actinomycetota</taxon>
        <taxon>Actinomycetes</taxon>
        <taxon>Micrococcales</taxon>
        <taxon>Microbacteriaceae</taxon>
        <taxon>Herbiconiux</taxon>
    </lineage>
</organism>
<dbReference type="PROSITE" id="PS50043">
    <property type="entry name" value="HTH_LUXR_2"/>
    <property type="match status" value="1"/>
</dbReference>
<dbReference type="InterPro" id="IPR011990">
    <property type="entry name" value="TPR-like_helical_dom_sf"/>
</dbReference>
<dbReference type="InterPro" id="IPR041664">
    <property type="entry name" value="AAA_16"/>
</dbReference>
<evidence type="ECO:0000313" key="5">
    <source>
        <dbReference type="Proteomes" id="UP001165584"/>
    </source>
</evidence>
<dbReference type="InterPro" id="IPR016032">
    <property type="entry name" value="Sig_transdc_resp-reg_C-effctor"/>
</dbReference>
<dbReference type="SUPFAM" id="SSF52540">
    <property type="entry name" value="P-loop containing nucleoside triphosphate hydrolases"/>
    <property type="match status" value="1"/>
</dbReference>
<evidence type="ECO:0000256" key="1">
    <source>
        <dbReference type="ARBA" id="ARBA00022741"/>
    </source>
</evidence>
<evidence type="ECO:0000256" key="2">
    <source>
        <dbReference type="ARBA" id="ARBA00022840"/>
    </source>
</evidence>
<evidence type="ECO:0000259" key="3">
    <source>
        <dbReference type="PROSITE" id="PS50043"/>
    </source>
</evidence>
<dbReference type="Pfam" id="PF13191">
    <property type="entry name" value="AAA_16"/>
    <property type="match status" value="1"/>
</dbReference>
<dbReference type="RefSeq" id="WP_259506353.1">
    <property type="nucleotide sequence ID" value="NZ_JANLCM010000001.1"/>
</dbReference>
<dbReference type="Gene3D" id="1.25.40.10">
    <property type="entry name" value="Tetratricopeptide repeat domain"/>
    <property type="match status" value="1"/>
</dbReference>
<comment type="caution">
    <text evidence="4">The sequence shown here is derived from an EMBL/GenBank/DDBJ whole genome shotgun (WGS) entry which is preliminary data.</text>
</comment>
<keyword evidence="2" id="KW-0067">ATP-binding</keyword>
<dbReference type="CDD" id="cd06170">
    <property type="entry name" value="LuxR_C_like"/>
    <property type="match status" value="1"/>
</dbReference>
<keyword evidence="1" id="KW-0547">Nucleotide-binding</keyword>
<dbReference type="SMART" id="SM00421">
    <property type="entry name" value="HTH_LUXR"/>
    <property type="match status" value="1"/>
</dbReference>
<dbReference type="InterPro" id="IPR027417">
    <property type="entry name" value="P-loop_NTPase"/>
</dbReference>
<reference evidence="4" key="1">
    <citation type="submission" date="2022-08" db="EMBL/GenBank/DDBJ databases">
        <authorList>
            <person name="Deng Y."/>
            <person name="Han X.-F."/>
            <person name="Zhang Y.-Q."/>
        </authorList>
    </citation>
    <scope>NUCLEOTIDE SEQUENCE</scope>
    <source>
        <strain evidence="4">CPCC 205763</strain>
    </source>
</reference>
<dbReference type="Gene3D" id="1.10.10.10">
    <property type="entry name" value="Winged helix-like DNA-binding domain superfamily/Winged helix DNA-binding domain"/>
    <property type="match status" value="1"/>
</dbReference>
<evidence type="ECO:0000313" key="4">
    <source>
        <dbReference type="EMBL" id="MCS5717800.1"/>
    </source>
</evidence>
<dbReference type="InterPro" id="IPR000792">
    <property type="entry name" value="Tscrpt_reg_LuxR_C"/>
</dbReference>
<dbReference type="Proteomes" id="UP001165584">
    <property type="component" value="Unassembled WGS sequence"/>
</dbReference>
<sequence>MTVTRDGIGEQMSEIPQGPFVGRVAECRVLDELTDLVTRGYSGSVVFLGEPGVGKTRLLQHLDTHSSRIRVTRLVGIESELRLGFAGLHRLLAPLHDDFARLPAPQRDALLTTFGVLDHNPPPRFLIGLAALGLLAREAERTPLVCVIDDAQWLDQESLDVLGFVARRAYADALGFVFAGRENQDSLGALSGLPTRHLAGLDHDASSLLISTARCAAPSPLVAARIVAETDGNPLAMLELVDRLTSDQLAGRLPLPPQLPAGGGLNAHFLRQWETLPVETRSLLLLASAMSTDDVSVFWGAAALLGLPGEAVDAAEQLDLLSLSDTVAFRHPLIRSAVYAAAEPQQRRLAHTALATIAEHDGDPDLAAWHRAAATTAPDEEVAADLERSAERAERRGGQVAQARFLGRAADLSPAARDRSLRLFASARAYLASGDGILAEALLDRAAPALDADGRHVDVERLRASIAVFFSRHKDVPAILLGAVASLDPDDHATARDMLFDALQAALVARDHTVGMTPTDIARATLAHPFPTGPAASGRDLLLHGLATRLAIGYEPAVPLLQRSVRALFADERVGVGALSTIILGWFAADDVWDDEGRAAMFERALAVAREHGVLGALRVILAGRCVGQCWTGAIDDAEQSYFEAAEISALIGVPPPATTGVLLEVRAWQGRERESREMAESTASWGRQQGAEILEVFSWFGLTVLEMGLGNYGEALTSAREIYDRDPPGFGNRILPELVEAAARTGQVEMAEAALRRLSDRARASGTPWAMGMLARSTAILADDSEAAALFEEAIDRLLPTSVRTELARSHLLYGEWLRRRRRRSDAQVHLSTAWQMFEAMGATAFAGRARNELLAAGQRPIAAVDGRADFGLTAQEAQVARLASGGATNAEIAARMFLTTSTVEYHLGKVFRKLSITSRRQLGRAFSS</sequence>
<dbReference type="EMBL" id="JANLCM010000001">
    <property type="protein sequence ID" value="MCS5717800.1"/>
    <property type="molecule type" value="Genomic_DNA"/>
</dbReference>
<dbReference type="SUPFAM" id="SSF46894">
    <property type="entry name" value="C-terminal effector domain of the bipartite response regulators"/>
    <property type="match status" value="1"/>
</dbReference>
<proteinExistence type="predicted"/>
<keyword evidence="5" id="KW-1185">Reference proteome</keyword>
<accession>A0ABT2GNJ7</accession>
<dbReference type="Pfam" id="PF00196">
    <property type="entry name" value="GerE"/>
    <property type="match status" value="1"/>
</dbReference>
<gene>
    <name evidence="4" type="ORF">N1027_06585</name>
</gene>
<dbReference type="PRINTS" id="PR00038">
    <property type="entry name" value="HTHLUXR"/>
</dbReference>
<dbReference type="PANTHER" id="PTHR16305">
    <property type="entry name" value="TESTICULAR SOLUBLE ADENYLYL CYCLASE"/>
    <property type="match status" value="1"/>
</dbReference>
<feature type="domain" description="HTH luxR-type" evidence="3">
    <location>
        <begin position="867"/>
        <end position="930"/>
    </location>
</feature>
<dbReference type="PANTHER" id="PTHR16305:SF35">
    <property type="entry name" value="TRANSCRIPTIONAL ACTIVATOR DOMAIN"/>
    <property type="match status" value="1"/>
</dbReference>